<feature type="domain" description="ACT" evidence="1">
    <location>
        <begin position="4"/>
        <end position="78"/>
    </location>
</feature>
<gene>
    <name evidence="2" type="ORF">DRJ31_03590</name>
</gene>
<dbReference type="PANTHER" id="PTHR40099:SF1">
    <property type="entry name" value="ACETOLACTATE SYNTHASE, SMALL SUBUNIT"/>
    <property type="match status" value="1"/>
</dbReference>
<protein>
    <submittedName>
        <fullName evidence="2">Acetolactate synthase</fullName>
    </submittedName>
</protein>
<sequence length="128" mass="13869">MVKQISVFLENKPGRLAELMKVLEGSKIKVKAMGIAETGSYGVIRMVVDRHEEALKTLREANMAANEASVLAISLEDGLYKASKALGEAGVNIEYAYTALNAVIVKVDDEARARKALEQAGVKVLEHI</sequence>
<reference evidence="2 3" key="1">
    <citation type="submission" date="2018-06" db="EMBL/GenBank/DDBJ databases">
        <title>Extensive metabolic versatility and redundancy in microbially diverse, dynamic hydrothermal sediments.</title>
        <authorList>
            <person name="Dombrowski N."/>
            <person name="Teske A."/>
            <person name="Baker B.J."/>
        </authorList>
    </citation>
    <scope>NUCLEOTIDE SEQUENCE [LARGE SCALE GENOMIC DNA]</scope>
    <source>
        <strain evidence="2">B66_G16</strain>
    </source>
</reference>
<dbReference type="EMBL" id="QMQV01000021">
    <property type="protein sequence ID" value="RLE49826.1"/>
    <property type="molecule type" value="Genomic_DNA"/>
</dbReference>
<evidence type="ECO:0000313" key="2">
    <source>
        <dbReference type="EMBL" id="RLE49826.1"/>
    </source>
</evidence>
<dbReference type="Gene3D" id="3.30.2130.10">
    <property type="entry name" value="VC0802-like"/>
    <property type="match status" value="1"/>
</dbReference>
<name>A0A497ERS9_9CREN</name>
<dbReference type="InterPro" id="IPR045739">
    <property type="entry name" value="ACT_dom_pair"/>
</dbReference>
<dbReference type="PANTHER" id="PTHR40099">
    <property type="entry name" value="ACETOLACTATE SYNTHASE, SMALL SUBUNIT"/>
    <property type="match status" value="1"/>
</dbReference>
<proteinExistence type="predicted"/>
<dbReference type="InterPro" id="IPR002912">
    <property type="entry name" value="ACT_dom"/>
</dbReference>
<dbReference type="SUPFAM" id="SSF55021">
    <property type="entry name" value="ACT-like"/>
    <property type="match status" value="2"/>
</dbReference>
<dbReference type="PROSITE" id="PS51671">
    <property type="entry name" value="ACT"/>
    <property type="match status" value="1"/>
</dbReference>
<dbReference type="AlphaFoldDB" id="A0A497ERS9"/>
<dbReference type="Proteomes" id="UP000278475">
    <property type="component" value="Unassembled WGS sequence"/>
</dbReference>
<organism evidence="2 3">
    <name type="scientific">Thermoproteota archaeon</name>
    <dbReference type="NCBI Taxonomy" id="2056631"/>
    <lineage>
        <taxon>Archaea</taxon>
        <taxon>Thermoproteota</taxon>
    </lineage>
</organism>
<evidence type="ECO:0000313" key="3">
    <source>
        <dbReference type="Proteomes" id="UP000278475"/>
    </source>
</evidence>
<accession>A0A497ERS9</accession>
<evidence type="ECO:0000259" key="1">
    <source>
        <dbReference type="PROSITE" id="PS51671"/>
    </source>
</evidence>
<dbReference type="Pfam" id="PF19571">
    <property type="entry name" value="ACT_8"/>
    <property type="match status" value="1"/>
</dbReference>
<comment type="caution">
    <text evidence="2">The sequence shown here is derived from an EMBL/GenBank/DDBJ whole genome shotgun (WGS) entry which is preliminary data.</text>
</comment>
<dbReference type="InterPro" id="IPR045865">
    <property type="entry name" value="ACT-like_dom_sf"/>
</dbReference>